<accession>W6MAG6</accession>
<evidence type="ECO:0000313" key="4">
    <source>
        <dbReference type="EMBL" id="CDI03744.1"/>
    </source>
</evidence>
<dbReference type="InterPro" id="IPR050808">
    <property type="entry name" value="Phage_Integrase"/>
</dbReference>
<sequence>MALTDSAIKSFRNSTPSTVKLADEKGLFLLITASGAKLWRARYRFANREQLLALGAYPGVSLEEARLRRDEIRRQAAAVIDRLPIEALTCQQ</sequence>
<dbReference type="InterPro" id="IPR038488">
    <property type="entry name" value="Integrase_DNA-bd_sf"/>
</dbReference>
<dbReference type="PANTHER" id="PTHR30629:SF2">
    <property type="entry name" value="PROPHAGE INTEGRASE INTS-RELATED"/>
    <property type="match status" value="1"/>
</dbReference>
<dbReference type="OrthoDB" id="9795573at2"/>
<dbReference type="InterPro" id="IPR025166">
    <property type="entry name" value="Integrase_DNA_bind_dom"/>
</dbReference>
<reference evidence="4" key="1">
    <citation type="submission" date="2013-07" db="EMBL/GenBank/DDBJ databases">
        <authorList>
            <person name="McIlroy S."/>
        </authorList>
    </citation>
    <scope>NUCLEOTIDE SEQUENCE [LARGE SCALE GENOMIC DNA]</scope>
    <source>
        <strain evidence="4">Run_A_D11</strain>
    </source>
</reference>
<proteinExistence type="inferred from homology"/>
<name>W6MAG6_9GAMM</name>
<protein>
    <recommendedName>
        <fullName evidence="3">Integrase DNA-binding domain-containing protein</fullName>
    </recommendedName>
</protein>
<dbReference type="Proteomes" id="UP000035760">
    <property type="component" value="Unassembled WGS sequence"/>
</dbReference>
<feature type="domain" description="Integrase DNA-binding" evidence="3">
    <location>
        <begin position="3"/>
        <end position="81"/>
    </location>
</feature>
<gene>
    <name evidence="4" type="ORF">BN873_610141</name>
</gene>
<keyword evidence="2" id="KW-0229">DNA integration</keyword>
<dbReference type="RefSeq" id="WP_082161296.1">
    <property type="nucleotide sequence ID" value="NZ_CBTJ020000071.1"/>
</dbReference>
<dbReference type="Pfam" id="PF13356">
    <property type="entry name" value="Arm-DNA-bind_3"/>
    <property type="match status" value="1"/>
</dbReference>
<comment type="caution">
    <text evidence="4">The sequence shown here is derived from an EMBL/GenBank/DDBJ whole genome shotgun (WGS) entry which is preliminary data.</text>
</comment>
<evidence type="ECO:0000256" key="1">
    <source>
        <dbReference type="ARBA" id="ARBA00008857"/>
    </source>
</evidence>
<organism evidence="4 5">
    <name type="scientific">Candidatus Competibacter denitrificans Run_A_D11</name>
    <dbReference type="NCBI Taxonomy" id="1400863"/>
    <lineage>
        <taxon>Bacteria</taxon>
        <taxon>Pseudomonadati</taxon>
        <taxon>Pseudomonadota</taxon>
        <taxon>Gammaproteobacteria</taxon>
        <taxon>Candidatus Competibacteraceae</taxon>
        <taxon>Candidatus Competibacter</taxon>
    </lineage>
</organism>
<comment type="similarity">
    <text evidence="1">Belongs to the 'phage' integrase family.</text>
</comment>
<dbReference type="STRING" id="1400863.BN873_610141"/>
<dbReference type="PANTHER" id="PTHR30629">
    <property type="entry name" value="PROPHAGE INTEGRASE"/>
    <property type="match status" value="1"/>
</dbReference>
<evidence type="ECO:0000256" key="2">
    <source>
        <dbReference type="ARBA" id="ARBA00022908"/>
    </source>
</evidence>
<dbReference type="EMBL" id="CBTJ020000071">
    <property type="protein sequence ID" value="CDI03744.1"/>
    <property type="molecule type" value="Genomic_DNA"/>
</dbReference>
<evidence type="ECO:0000259" key="3">
    <source>
        <dbReference type="Pfam" id="PF13356"/>
    </source>
</evidence>
<evidence type="ECO:0000313" key="5">
    <source>
        <dbReference type="Proteomes" id="UP000035760"/>
    </source>
</evidence>
<keyword evidence="5" id="KW-1185">Reference proteome</keyword>
<dbReference type="GO" id="GO:0015074">
    <property type="term" value="P:DNA integration"/>
    <property type="evidence" value="ECO:0007669"/>
    <property type="project" value="UniProtKB-KW"/>
</dbReference>
<dbReference type="Gene3D" id="3.30.160.390">
    <property type="entry name" value="Integrase, DNA-binding domain"/>
    <property type="match status" value="1"/>
</dbReference>
<dbReference type="AlphaFoldDB" id="W6MAG6"/>
<reference evidence="4" key="2">
    <citation type="submission" date="2014-03" db="EMBL/GenBank/DDBJ databases">
        <title>Candidatus Competibacter-lineage genomes retrieved from metagenomes reveal functional metabolic diversity.</title>
        <authorList>
            <person name="McIlroy S.J."/>
            <person name="Albertsen M."/>
            <person name="Andresen E.K."/>
            <person name="Saunders A.M."/>
            <person name="Kristiansen R."/>
            <person name="Stokholm-Bjerregaard M."/>
            <person name="Nielsen K.L."/>
            <person name="Nielsen P.H."/>
        </authorList>
    </citation>
    <scope>NUCLEOTIDE SEQUENCE</scope>
    <source>
        <strain evidence="4">Run_A_D11</strain>
    </source>
</reference>